<dbReference type="AlphaFoldDB" id="A0A3B1B2P2"/>
<dbReference type="PANTHER" id="PTHR11469:SF1">
    <property type="entry name" value="GLUCOSE-6-PHOSPHATE ISOMERASE"/>
    <property type="match status" value="1"/>
</dbReference>
<gene>
    <name evidence="4" type="ORF">MNBD_GAMMA20-1488</name>
</gene>
<dbReference type="PROSITE" id="PS51463">
    <property type="entry name" value="P_GLUCOSE_ISOMERASE_3"/>
    <property type="match status" value="1"/>
</dbReference>
<dbReference type="GO" id="GO:0048029">
    <property type="term" value="F:monosaccharide binding"/>
    <property type="evidence" value="ECO:0007669"/>
    <property type="project" value="TreeGrafter"/>
</dbReference>
<sequence>MHGQSFSLPTVLQQRLDEAVDEWQAGDKVARLWARDASLWSGRDEDQWLDWLTISRELRGHVDELSQALAFVREGDFSHAVLLGMGGSSLGPEVLQLTFGSQPGHPQWLILDSTDPAHIRAVEAQIDYAHTVFLVSSKSGSTLEPNIFKDYFFTRATEALGQAEASARFMTVTDPGSNMESVARGDNFRTIFYGKPQIGGRYSVLSHFGLVPAAVMGVDVARFLDRTEEMVAACEDTRVAQNPGVMLGLVMGLAARQGRDKLTVFTSPGISAMGAWMEQLVAESTGKQGKGIIPVDGEALAASENYGDDRLFVYLHMAGDDDSAGRVRLDALVAAGQPLVCIELSDADDLGKEFFRWEIATAVAGAVLGIHPFDQPDVEASKIETRKLTEAFEASGKLPEASAMAGDEHFTLFTDEANASALRELAGVDASVEDYLKAHLGRLGAGDYFALLAYINRLEPQHDTALQQIRNHVSQSKRVATCVGYGPRFLHSTGQAYKGGPNSGVFLQITCDDAQDLAVPGRKYSFGIVKAAQAQGDFQVLSEGKRRALRLHIGADTVSALTRLINILA</sequence>
<dbReference type="SUPFAM" id="SSF53697">
    <property type="entry name" value="SIS domain"/>
    <property type="match status" value="1"/>
</dbReference>
<dbReference type="EC" id="2.2.1.2" evidence="4"/>
<dbReference type="NCBIfam" id="NF007080">
    <property type="entry name" value="PRK09533.1"/>
    <property type="match status" value="1"/>
</dbReference>
<proteinExistence type="predicted"/>
<dbReference type="PANTHER" id="PTHR11469">
    <property type="entry name" value="GLUCOSE-6-PHOSPHATE ISOMERASE"/>
    <property type="match status" value="1"/>
</dbReference>
<evidence type="ECO:0000256" key="2">
    <source>
        <dbReference type="ARBA" id="ARBA00023152"/>
    </source>
</evidence>
<dbReference type="GO" id="GO:0004347">
    <property type="term" value="F:glucose-6-phosphate isomerase activity"/>
    <property type="evidence" value="ECO:0007669"/>
    <property type="project" value="UniProtKB-EC"/>
</dbReference>
<evidence type="ECO:0000256" key="1">
    <source>
        <dbReference type="ARBA" id="ARBA00022432"/>
    </source>
</evidence>
<dbReference type="GO" id="GO:0097367">
    <property type="term" value="F:carbohydrate derivative binding"/>
    <property type="evidence" value="ECO:0007669"/>
    <property type="project" value="InterPro"/>
</dbReference>
<dbReference type="Pfam" id="PF00342">
    <property type="entry name" value="PGI"/>
    <property type="match status" value="1"/>
</dbReference>
<protein>
    <submittedName>
        <fullName evidence="4">Transaldolase / Glucose-6-phosphate isomerase</fullName>
        <ecNumber evidence="4">2.2.1.2</ecNumber>
        <ecNumber evidence="4">5.3.1.9</ecNumber>
    </submittedName>
</protein>
<dbReference type="GO" id="GO:0006096">
    <property type="term" value="P:glycolytic process"/>
    <property type="evidence" value="ECO:0007669"/>
    <property type="project" value="UniProtKB-KW"/>
</dbReference>
<accession>A0A3B1B2P2</accession>
<dbReference type="PRINTS" id="PR00662">
    <property type="entry name" value="G6PISOMERASE"/>
</dbReference>
<dbReference type="InterPro" id="IPR046348">
    <property type="entry name" value="SIS_dom_sf"/>
</dbReference>
<dbReference type="GO" id="GO:0005829">
    <property type="term" value="C:cytosol"/>
    <property type="evidence" value="ECO:0007669"/>
    <property type="project" value="TreeGrafter"/>
</dbReference>
<reference evidence="4" key="1">
    <citation type="submission" date="2018-06" db="EMBL/GenBank/DDBJ databases">
        <authorList>
            <person name="Zhirakovskaya E."/>
        </authorList>
    </citation>
    <scope>NUCLEOTIDE SEQUENCE</scope>
</reference>
<keyword evidence="4" id="KW-0808">Transferase</keyword>
<evidence type="ECO:0000256" key="3">
    <source>
        <dbReference type="ARBA" id="ARBA00023235"/>
    </source>
</evidence>
<dbReference type="InterPro" id="IPR001672">
    <property type="entry name" value="G6P_Isomerase"/>
</dbReference>
<keyword evidence="3 4" id="KW-0413">Isomerase</keyword>
<dbReference type="EMBL" id="UOFU01000203">
    <property type="protein sequence ID" value="VAX00525.1"/>
    <property type="molecule type" value="Genomic_DNA"/>
</dbReference>
<organism evidence="4">
    <name type="scientific">hydrothermal vent metagenome</name>
    <dbReference type="NCBI Taxonomy" id="652676"/>
    <lineage>
        <taxon>unclassified sequences</taxon>
        <taxon>metagenomes</taxon>
        <taxon>ecological metagenomes</taxon>
    </lineage>
</organism>
<evidence type="ECO:0000313" key="4">
    <source>
        <dbReference type="EMBL" id="VAX00525.1"/>
    </source>
</evidence>
<dbReference type="GO" id="GO:0006094">
    <property type="term" value="P:gluconeogenesis"/>
    <property type="evidence" value="ECO:0007669"/>
    <property type="project" value="UniProtKB-KW"/>
</dbReference>
<dbReference type="GO" id="GO:0004801">
    <property type="term" value="F:transaldolase activity"/>
    <property type="evidence" value="ECO:0007669"/>
    <property type="project" value="UniProtKB-EC"/>
</dbReference>
<dbReference type="Gene3D" id="3.40.50.10490">
    <property type="entry name" value="Glucose-6-phosphate isomerase like protein, domain 1"/>
    <property type="match status" value="3"/>
</dbReference>
<name>A0A3B1B2P2_9ZZZZ</name>
<dbReference type="GO" id="GO:0051156">
    <property type="term" value="P:glucose 6-phosphate metabolic process"/>
    <property type="evidence" value="ECO:0007669"/>
    <property type="project" value="TreeGrafter"/>
</dbReference>
<keyword evidence="2" id="KW-0324">Glycolysis</keyword>
<keyword evidence="1" id="KW-0312">Gluconeogenesis</keyword>
<dbReference type="EC" id="5.3.1.9" evidence="4"/>